<evidence type="ECO:0000313" key="4">
    <source>
        <dbReference type="Proteomes" id="UP000032067"/>
    </source>
</evidence>
<name>A0A0D0MU88_VARPD</name>
<dbReference type="InterPro" id="IPR005064">
    <property type="entry name" value="BUG"/>
</dbReference>
<dbReference type="Gene3D" id="3.40.190.150">
    <property type="entry name" value="Bordetella uptake gene, domain 1"/>
    <property type="match status" value="1"/>
</dbReference>
<reference evidence="3 4" key="1">
    <citation type="submission" date="2014-12" db="EMBL/GenBank/DDBJ databases">
        <title>16Stimator: statistical estimation of ribosomal gene copy numbers from draft genome assemblies.</title>
        <authorList>
            <person name="Perisin M.A."/>
            <person name="Vetter M."/>
            <person name="Gilbert J.A."/>
            <person name="Bergelson J."/>
        </authorList>
    </citation>
    <scope>NUCLEOTIDE SEQUENCE [LARGE SCALE GENOMIC DNA]</scope>
    <source>
        <strain evidence="3 4">MEDvA23</strain>
    </source>
</reference>
<dbReference type="PANTHER" id="PTHR42928">
    <property type="entry name" value="TRICARBOXYLATE-BINDING PROTEIN"/>
    <property type="match status" value="1"/>
</dbReference>
<comment type="similarity">
    <text evidence="1">Belongs to the UPF0065 (bug) family.</text>
</comment>
<dbReference type="Pfam" id="PF03401">
    <property type="entry name" value="TctC"/>
    <property type="match status" value="1"/>
</dbReference>
<dbReference type="SUPFAM" id="SSF53850">
    <property type="entry name" value="Periplasmic binding protein-like II"/>
    <property type="match status" value="1"/>
</dbReference>
<evidence type="ECO:0000313" key="3">
    <source>
        <dbReference type="EMBL" id="KIQ32750.1"/>
    </source>
</evidence>
<dbReference type="EMBL" id="JXQQ01000026">
    <property type="protein sequence ID" value="KIQ32750.1"/>
    <property type="molecule type" value="Genomic_DNA"/>
</dbReference>
<sequence length="336" mass="35550">MASLVSRSAPRSLRNPLRRALVALALPLVAGAAFAQDWPAKPITLIVPFPPGGPTDVASRIVAQKMSVALKQNIVIDNRSGASGTVGAAAAARAAPDGYTFVMLATPTLLASHLYGPTSYDIFKNFTPVGSVYDLPIVLVVNPKSLPDVTNLQGLIAKAKAEGGKLNYTTAGAGSFGHLTTEQLKTIGKFDMQHVPYRGSAPAVTDLIGGQVPAMFSDLVGVLPHIRAEKLRAIAVGSGQRVSLLPDVKTVAEQGFPGFDATSWGGLLAPAGTPKNVIDRMSAELKTALADKQVQEKLESVGSFAAYRTPEQTGVRMRQDFERWGKVIRDNKITNQ</sequence>
<dbReference type="InterPro" id="IPR042100">
    <property type="entry name" value="Bug_dom1"/>
</dbReference>
<dbReference type="PIRSF" id="PIRSF017082">
    <property type="entry name" value="YflP"/>
    <property type="match status" value="1"/>
</dbReference>
<feature type="chain" id="PRO_5002217118" evidence="2">
    <location>
        <begin position="36"/>
        <end position="336"/>
    </location>
</feature>
<gene>
    <name evidence="3" type="ORF">RT97_11925</name>
</gene>
<keyword evidence="2" id="KW-0732">Signal</keyword>
<dbReference type="PANTHER" id="PTHR42928:SF5">
    <property type="entry name" value="BLR1237 PROTEIN"/>
    <property type="match status" value="1"/>
</dbReference>
<organism evidence="3 4">
    <name type="scientific">Variovorax paradoxus</name>
    <dbReference type="NCBI Taxonomy" id="34073"/>
    <lineage>
        <taxon>Bacteria</taxon>
        <taxon>Pseudomonadati</taxon>
        <taxon>Pseudomonadota</taxon>
        <taxon>Betaproteobacteria</taxon>
        <taxon>Burkholderiales</taxon>
        <taxon>Comamonadaceae</taxon>
        <taxon>Variovorax</taxon>
    </lineage>
</organism>
<dbReference type="OrthoDB" id="8678477at2"/>
<accession>A0A0D0MU88</accession>
<dbReference type="RefSeq" id="WP_042578991.1">
    <property type="nucleotide sequence ID" value="NZ_JXQQ01000026.1"/>
</dbReference>
<dbReference type="Proteomes" id="UP000032067">
    <property type="component" value="Unassembled WGS sequence"/>
</dbReference>
<evidence type="ECO:0000256" key="2">
    <source>
        <dbReference type="SAM" id="SignalP"/>
    </source>
</evidence>
<proteinExistence type="inferred from homology"/>
<protein>
    <submittedName>
        <fullName evidence="3">ABC transporter substrate-binding protein</fullName>
    </submittedName>
</protein>
<dbReference type="CDD" id="cd07012">
    <property type="entry name" value="PBP2_Bug_TTT"/>
    <property type="match status" value="1"/>
</dbReference>
<comment type="caution">
    <text evidence="3">The sequence shown here is derived from an EMBL/GenBank/DDBJ whole genome shotgun (WGS) entry which is preliminary data.</text>
</comment>
<evidence type="ECO:0000256" key="1">
    <source>
        <dbReference type="ARBA" id="ARBA00006987"/>
    </source>
</evidence>
<feature type="signal peptide" evidence="2">
    <location>
        <begin position="1"/>
        <end position="35"/>
    </location>
</feature>
<dbReference type="Gene3D" id="3.40.190.10">
    <property type="entry name" value="Periplasmic binding protein-like II"/>
    <property type="match status" value="1"/>
</dbReference>
<dbReference type="AlphaFoldDB" id="A0A0D0MU88"/>